<dbReference type="EMBL" id="CAJNIZ010040335">
    <property type="protein sequence ID" value="CAE7601749.1"/>
    <property type="molecule type" value="Genomic_DNA"/>
</dbReference>
<feature type="non-terminal residue" evidence="1">
    <location>
        <position position="1"/>
    </location>
</feature>
<comment type="caution">
    <text evidence="1">The sequence shown here is derived from an EMBL/GenBank/DDBJ whole genome shotgun (WGS) entry which is preliminary data.</text>
</comment>
<proteinExistence type="predicted"/>
<dbReference type="OrthoDB" id="5855668at2759"/>
<dbReference type="AlphaFoldDB" id="A0A812V6U6"/>
<reference evidence="1" key="1">
    <citation type="submission" date="2021-02" db="EMBL/GenBank/DDBJ databases">
        <authorList>
            <person name="Dougan E. K."/>
            <person name="Rhodes N."/>
            <person name="Thang M."/>
            <person name="Chan C."/>
        </authorList>
    </citation>
    <scope>NUCLEOTIDE SEQUENCE</scope>
</reference>
<organism evidence="1 2">
    <name type="scientific">Symbiodinium pilosum</name>
    <name type="common">Dinoflagellate</name>
    <dbReference type="NCBI Taxonomy" id="2952"/>
    <lineage>
        <taxon>Eukaryota</taxon>
        <taxon>Sar</taxon>
        <taxon>Alveolata</taxon>
        <taxon>Dinophyceae</taxon>
        <taxon>Suessiales</taxon>
        <taxon>Symbiodiniaceae</taxon>
        <taxon>Symbiodinium</taxon>
    </lineage>
</organism>
<sequence>RWCHFPTISARQDMELQWSLVVPSQTLHALAVLGYDGDACSLYDLTNEGKAKVTVLWSSQGNEQMEPLRAVVGRSRIFLLADSKKIDIYKFDGAHVGELAGSQVNESETEKLDLLHDATDMFLAEEMLVVETSASLLVWDLALGSPLCRIPPTQDHLAVPPNNPNKEGSLQGRPCGRGVVATWFEEGGQDVQFWDMQASPCLLMRWAPVLADDQCTLVTFGTSQMERLLVAIDSSNTVHVALMTEDAGAGMKPVDLYSIQLFSFQRSNILSCSIAVRCGVLAFVEAADLEAQYRLLHVWQLLARA</sequence>
<gene>
    <name evidence="1" type="ORF">SPIL2461_LOCUS15970</name>
</gene>
<dbReference type="Proteomes" id="UP000649617">
    <property type="component" value="Unassembled WGS sequence"/>
</dbReference>
<name>A0A812V6U6_SYMPI</name>
<protein>
    <submittedName>
        <fullName evidence="1">Uncharacterized protein</fullName>
    </submittedName>
</protein>
<accession>A0A812V6U6</accession>
<evidence type="ECO:0000313" key="1">
    <source>
        <dbReference type="EMBL" id="CAE7601749.1"/>
    </source>
</evidence>
<keyword evidence="2" id="KW-1185">Reference proteome</keyword>
<evidence type="ECO:0000313" key="2">
    <source>
        <dbReference type="Proteomes" id="UP000649617"/>
    </source>
</evidence>